<accession>A0A6C0AZL4</accession>
<feature type="transmembrane region" description="Helical" evidence="1">
    <location>
        <begin position="33"/>
        <end position="51"/>
    </location>
</feature>
<feature type="transmembrane region" description="Helical" evidence="1">
    <location>
        <begin position="63"/>
        <end position="80"/>
    </location>
</feature>
<name>A0A6C0AZL4_9ZZZZ</name>
<reference evidence="2" key="1">
    <citation type="journal article" date="2020" name="Nature">
        <title>Giant virus diversity and host interactions through global metagenomics.</title>
        <authorList>
            <person name="Schulz F."/>
            <person name="Roux S."/>
            <person name="Paez-Espino D."/>
            <person name="Jungbluth S."/>
            <person name="Walsh D.A."/>
            <person name="Denef V.J."/>
            <person name="McMahon K.D."/>
            <person name="Konstantinidis K.T."/>
            <person name="Eloe-Fadrosh E.A."/>
            <person name="Kyrpides N.C."/>
            <person name="Woyke T."/>
        </authorList>
    </citation>
    <scope>NUCLEOTIDE SEQUENCE</scope>
    <source>
        <strain evidence="2">GVMAG-S-ERX556022-25</strain>
    </source>
</reference>
<feature type="transmembrane region" description="Helical" evidence="1">
    <location>
        <begin position="161"/>
        <end position="179"/>
    </location>
</feature>
<keyword evidence="1" id="KW-1133">Transmembrane helix</keyword>
<evidence type="ECO:0000313" key="2">
    <source>
        <dbReference type="EMBL" id="QHS84701.1"/>
    </source>
</evidence>
<keyword evidence="1" id="KW-0472">Membrane</keyword>
<dbReference type="AlphaFoldDB" id="A0A6C0AZL4"/>
<dbReference type="EMBL" id="MN738811">
    <property type="protein sequence ID" value="QHS84701.1"/>
    <property type="molecule type" value="Genomic_DNA"/>
</dbReference>
<protein>
    <submittedName>
        <fullName evidence="2">Uncharacterized protein</fullName>
    </submittedName>
</protein>
<keyword evidence="1" id="KW-0812">Transmembrane</keyword>
<organism evidence="2">
    <name type="scientific">viral metagenome</name>
    <dbReference type="NCBI Taxonomy" id="1070528"/>
    <lineage>
        <taxon>unclassified sequences</taxon>
        <taxon>metagenomes</taxon>
        <taxon>organismal metagenomes</taxon>
    </lineage>
</organism>
<proteinExistence type="predicted"/>
<feature type="transmembrane region" description="Helical" evidence="1">
    <location>
        <begin position="111"/>
        <end position="131"/>
    </location>
</feature>
<evidence type="ECO:0000256" key="1">
    <source>
        <dbReference type="SAM" id="Phobius"/>
    </source>
</evidence>
<feature type="transmembrane region" description="Helical" evidence="1">
    <location>
        <begin position="86"/>
        <end position="104"/>
    </location>
</feature>
<sequence length="204" mass="24343">MKLFNKKKSSMEKSINNNIKEIKKYPILNQIDGIFLIFLTVFSANSFKLLGCQTQRLFKNNRIIHHFAFFCLVIFTTSFLDNVNVSPLISIFKASLVYIFLIIFTKMDLLFTNIVFFLLFILYLIHKYILYYNHKIYTIENDEEKVWYINTLNLLEKSTKLFFIILPLIITFGYIKYNIKQRNEYGKSFSSLKFLMGTNKCKNY</sequence>